<keyword evidence="4" id="KW-1015">Disulfide bond</keyword>
<comment type="subcellular location">
    <subcellularLocation>
        <location evidence="1">Cell envelope</location>
    </subcellularLocation>
</comment>
<dbReference type="PROSITE" id="PS51352">
    <property type="entry name" value="THIOREDOXIN_2"/>
    <property type="match status" value="1"/>
</dbReference>
<evidence type="ECO:0000256" key="5">
    <source>
        <dbReference type="ARBA" id="ARBA00023284"/>
    </source>
</evidence>
<evidence type="ECO:0000256" key="3">
    <source>
        <dbReference type="ARBA" id="ARBA00022968"/>
    </source>
</evidence>
<dbReference type="AlphaFoldDB" id="A0A1G9Q5G1"/>
<evidence type="ECO:0000313" key="9">
    <source>
        <dbReference type="Proteomes" id="UP000199350"/>
    </source>
</evidence>
<keyword evidence="2" id="KW-0201">Cytochrome c-type biogenesis</keyword>
<evidence type="ECO:0000313" key="8">
    <source>
        <dbReference type="EMBL" id="SDM06153.1"/>
    </source>
</evidence>
<keyword evidence="3" id="KW-0812">Transmembrane</keyword>
<evidence type="ECO:0000259" key="7">
    <source>
        <dbReference type="PROSITE" id="PS51352"/>
    </source>
</evidence>
<dbReference type="Pfam" id="PF00578">
    <property type="entry name" value="AhpC-TSA"/>
    <property type="match status" value="1"/>
</dbReference>
<accession>A0A1G9Q5G1</accession>
<dbReference type="InterPro" id="IPR050553">
    <property type="entry name" value="Thioredoxin_ResA/DsbE_sf"/>
</dbReference>
<dbReference type="GO" id="GO:0016853">
    <property type="term" value="F:isomerase activity"/>
    <property type="evidence" value="ECO:0007669"/>
    <property type="project" value="UniProtKB-KW"/>
</dbReference>
<feature type="compositionally biased region" description="Low complexity" evidence="6">
    <location>
        <begin position="33"/>
        <end position="52"/>
    </location>
</feature>
<dbReference type="CDD" id="cd02966">
    <property type="entry name" value="TlpA_like_family"/>
    <property type="match status" value="1"/>
</dbReference>
<feature type="domain" description="Thioredoxin" evidence="7">
    <location>
        <begin position="45"/>
        <end position="192"/>
    </location>
</feature>
<dbReference type="InterPro" id="IPR017937">
    <property type="entry name" value="Thioredoxin_CS"/>
</dbReference>
<evidence type="ECO:0000256" key="1">
    <source>
        <dbReference type="ARBA" id="ARBA00004196"/>
    </source>
</evidence>
<dbReference type="SUPFAM" id="SSF52833">
    <property type="entry name" value="Thioredoxin-like"/>
    <property type="match status" value="1"/>
</dbReference>
<dbReference type="RefSeq" id="WP_092151329.1">
    <property type="nucleotide sequence ID" value="NZ_LT629700.1"/>
</dbReference>
<dbReference type="GO" id="GO:0016491">
    <property type="term" value="F:oxidoreductase activity"/>
    <property type="evidence" value="ECO:0007669"/>
    <property type="project" value="InterPro"/>
</dbReference>
<evidence type="ECO:0000256" key="2">
    <source>
        <dbReference type="ARBA" id="ARBA00022748"/>
    </source>
</evidence>
<keyword evidence="9" id="KW-1185">Reference proteome</keyword>
<protein>
    <submittedName>
        <fullName evidence="8">Thiol-disulfide isomerase or thioredoxin</fullName>
    </submittedName>
</protein>
<feature type="region of interest" description="Disordered" evidence="6">
    <location>
        <begin position="33"/>
        <end position="53"/>
    </location>
</feature>
<dbReference type="PANTHER" id="PTHR42852">
    <property type="entry name" value="THIOL:DISULFIDE INTERCHANGE PROTEIN DSBE"/>
    <property type="match status" value="1"/>
</dbReference>
<gene>
    <name evidence="8" type="ORF">SAMN04488535_1762</name>
</gene>
<dbReference type="PROSITE" id="PS00194">
    <property type="entry name" value="THIOREDOXIN_1"/>
    <property type="match status" value="1"/>
</dbReference>
<dbReference type="OrthoDB" id="9796554at2"/>
<dbReference type="GO" id="GO:0017004">
    <property type="term" value="P:cytochrome complex assembly"/>
    <property type="evidence" value="ECO:0007669"/>
    <property type="project" value="UniProtKB-KW"/>
</dbReference>
<dbReference type="Gene3D" id="3.40.30.10">
    <property type="entry name" value="Glutaredoxin"/>
    <property type="match status" value="1"/>
</dbReference>
<name>A0A1G9Q5G1_9CORY</name>
<dbReference type="PANTHER" id="PTHR42852:SF6">
    <property type="entry name" value="THIOL:DISULFIDE INTERCHANGE PROTEIN DSBE"/>
    <property type="match status" value="1"/>
</dbReference>
<dbReference type="GO" id="GO:0030313">
    <property type="term" value="C:cell envelope"/>
    <property type="evidence" value="ECO:0007669"/>
    <property type="project" value="UniProtKB-SubCell"/>
</dbReference>
<organism evidence="8 9">
    <name type="scientific">Corynebacterium mycetoides</name>
    <dbReference type="NCBI Taxonomy" id="38302"/>
    <lineage>
        <taxon>Bacteria</taxon>
        <taxon>Bacillati</taxon>
        <taxon>Actinomycetota</taxon>
        <taxon>Actinomycetes</taxon>
        <taxon>Mycobacteriales</taxon>
        <taxon>Corynebacteriaceae</taxon>
        <taxon>Corynebacterium</taxon>
    </lineage>
</organism>
<keyword evidence="8" id="KW-0413">Isomerase</keyword>
<dbReference type="GO" id="GO:0016209">
    <property type="term" value="F:antioxidant activity"/>
    <property type="evidence" value="ECO:0007669"/>
    <property type="project" value="InterPro"/>
</dbReference>
<sequence length="192" mass="19086">MNRSVLTGVIAALAATVIVLAGAFVLLRPSGGTASDSSGGASGEASISSGQADIGARPDCPGPAVGGVELECLGGGYAPPSGEVTVVNVWAWWCEPCRDELPVLAEYAAARPDVTVVGVHADASAAKGAALLTELGVDLPSYQDSTNAFAGTLGLPGVIPITLVFRGGERVGVFPEVFHSAAELDAAVSGVL</sequence>
<dbReference type="Proteomes" id="UP000199350">
    <property type="component" value="Chromosome I"/>
</dbReference>
<evidence type="ECO:0000256" key="6">
    <source>
        <dbReference type="SAM" id="MobiDB-lite"/>
    </source>
</evidence>
<dbReference type="InterPro" id="IPR036249">
    <property type="entry name" value="Thioredoxin-like_sf"/>
</dbReference>
<dbReference type="STRING" id="38302.SAMN04488535_1762"/>
<keyword evidence="3" id="KW-0735">Signal-anchor</keyword>
<proteinExistence type="predicted"/>
<keyword evidence="5" id="KW-0676">Redox-active center</keyword>
<dbReference type="EMBL" id="LT629700">
    <property type="protein sequence ID" value="SDM06153.1"/>
    <property type="molecule type" value="Genomic_DNA"/>
</dbReference>
<dbReference type="InterPro" id="IPR013766">
    <property type="entry name" value="Thioredoxin_domain"/>
</dbReference>
<dbReference type="InterPro" id="IPR000866">
    <property type="entry name" value="AhpC/TSA"/>
</dbReference>
<reference evidence="9" key="1">
    <citation type="submission" date="2016-10" db="EMBL/GenBank/DDBJ databases">
        <authorList>
            <person name="Varghese N."/>
            <person name="Submissions S."/>
        </authorList>
    </citation>
    <scope>NUCLEOTIDE SEQUENCE [LARGE SCALE GENOMIC DNA]</scope>
    <source>
        <strain evidence="9">DSM 20632</strain>
    </source>
</reference>
<evidence type="ECO:0000256" key="4">
    <source>
        <dbReference type="ARBA" id="ARBA00023157"/>
    </source>
</evidence>